<dbReference type="InterPro" id="IPR039399">
    <property type="entry name" value="Deltex_C_sf"/>
</dbReference>
<evidence type="ECO:0000256" key="10">
    <source>
        <dbReference type="SAM" id="MobiDB-lite"/>
    </source>
</evidence>
<dbReference type="GO" id="GO:0061630">
    <property type="term" value="F:ubiquitin protein ligase activity"/>
    <property type="evidence" value="ECO:0007669"/>
    <property type="project" value="UniProtKB-UniRule"/>
</dbReference>
<evidence type="ECO:0000256" key="8">
    <source>
        <dbReference type="PROSITE-ProRule" id="PRU00175"/>
    </source>
</evidence>
<dbReference type="EMBL" id="LSMT01000749">
    <property type="protein sequence ID" value="PFX14654.1"/>
    <property type="molecule type" value="Genomic_DNA"/>
</dbReference>
<dbReference type="PANTHER" id="PTHR12622">
    <property type="entry name" value="DELTEX-RELATED"/>
    <property type="match status" value="1"/>
</dbReference>
<evidence type="ECO:0000256" key="9">
    <source>
        <dbReference type="RuleBase" id="RU367105"/>
    </source>
</evidence>
<dbReference type="InterPro" id="IPR043472">
    <property type="entry name" value="Macro_dom-like"/>
</dbReference>
<dbReference type="Proteomes" id="UP000225706">
    <property type="component" value="Unassembled WGS sequence"/>
</dbReference>
<feature type="region of interest" description="Disordered" evidence="10">
    <location>
        <begin position="617"/>
        <end position="725"/>
    </location>
</feature>
<dbReference type="STRING" id="50429.A0A2B4R8I6"/>
<dbReference type="CDD" id="cd09633">
    <property type="entry name" value="Deltex_C"/>
    <property type="match status" value="1"/>
</dbReference>
<keyword evidence="14" id="KW-1185">Reference proteome</keyword>
<evidence type="ECO:0000256" key="6">
    <source>
        <dbReference type="ARBA" id="ARBA00022771"/>
    </source>
</evidence>
<reference evidence="14" key="1">
    <citation type="journal article" date="2017" name="bioRxiv">
        <title>Comparative analysis of the genomes of Stylophora pistillata and Acropora digitifera provides evidence for extensive differences between species of corals.</title>
        <authorList>
            <person name="Voolstra C.R."/>
            <person name="Li Y."/>
            <person name="Liew Y.J."/>
            <person name="Baumgarten S."/>
            <person name="Zoccola D."/>
            <person name="Flot J.-F."/>
            <person name="Tambutte S."/>
            <person name="Allemand D."/>
            <person name="Aranda M."/>
        </authorList>
    </citation>
    <scope>NUCLEOTIDE SEQUENCE [LARGE SCALE GENOMIC DNA]</scope>
</reference>
<dbReference type="Pfam" id="PF18102">
    <property type="entry name" value="DTC"/>
    <property type="match status" value="1"/>
</dbReference>
<feature type="domain" description="Macro" evidence="12">
    <location>
        <begin position="419"/>
        <end position="607"/>
    </location>
</feature>
<dbReference type="Gene3D" id="3.30.70.330">
    <property type="match status" value="1"/>
</dbReference>
<dbReference type="PROSITE" id="PS00518">
    <property type="entry name" value="ZF_RING_1"/>
    <property type="match status" value="1"/>
</dbReference>
<proteinExistence type="inferred from homology"/>
<evidence type="ECO:0000313" key="13">
    <source>
        <dbReference type="EMBL" id="PFX14654.1"/>
    </source>
</evidence>
<dbReference type="InterPro" id="IPR012677">
    <property type="entry name" value="Nucleotide-bd_a/b_plait_sf"/>
</dbReference>
<gene>
    <name evidence="13" type="primary">Dtx3l</name>
    <name evidence="13" type="ORF">AWC38_SpisGene21169</name>
</gene>
<dbReference type="OrthoDB" id="527344at2759"/>
<dbReference type="AlphaFoldDB" id="A0A2B4R8I6"/>
<dbReference type="PROSITE" id="PS50089">
    <property type="entry name" value="ZF_RING_2"/>
    <property type="match status" value="1"/>
</dbReference>
<evidence type="ECO:0000256" key="1">
    <source>
        <dbReference type="ARBA" id="ARBA00000900"/>
    </source>
</evidence>
<dbReference type="InterPro" id="IPR039396">
    <property type="entry name" value="Deltex_C"/>
</dbReference>
<dbReference type="GO" id="GO:0007219">
    <property type="term" value="P:Notch signaling pathway"/>
    <property type="evidence" value="ECO:0007669"/>
    <property type="project" value="InterPro"/>
</dbReference>
<feature type="compositionally biased region" description="Basic and acidic residues" evidence="10">
    <location>
        <begin position="694"/>
        <end position="705"/>
    </location>
</feature>
<dbReference type="PROSITE" id="PS51154">
    <property type="entry name" value="MACRO"/>
    <property type="match status" value="1"/>
</dbReference>
<dbReference type="GO" id="GO:0005737">
    <property type="term" value="C:cytoplasm"/>
    <property type="evidence" value="ECO:0007669"/>
    <property type="project" value="UniProtKB-SubCell"/>
</dbReference>
<feature type="domain" description="RING-type" evidence="11">
    <location>
        <begin position="726"/>
        <end position="764"/>
    </location>
</feature>
<keyword evidence="7 9" id="KW-0862">Zinc</keyword>
<dbReference type="SUPFAM" id="SSF52949">
    <property type="entry name" value="Macro domain-like"/>
    <property type="match status" value="1"/>
</dbReference>
<evidence type="ECO:0000256" key="2">
    <source>
        <dbReference type="ARBA" id="ARBA00004906"/>
    </source>
</evidence>
<dbReference type="EC" id="2.3.2.27" evidence="9"/>
<feature type="compositionally biased region" description="Polar residues" evidence="10">
    <location>
        <begin position="679"/>
        <end position="688"/>
    </location>
</feature>
<dbReference type="SUPFAM" id="SSF57850">
    <property type="entry name" value="RING/U-box"/>
    <property type="match status" value="1"/>
</dbReference>
<feature type="region of interest" description="Disordered" evidence="10">
    <location>
        <begin position="388"/>
        <end position="413"/>
    </location>
</feature>
<protein>
    <recommendedName>
        <fullName evidence="9">E3 ubiquitin-protein ligase</fullName>
        <ecNumber evidence="9">2.3.2.27</ecNumber>
    </recommendedName>
</protein>
<evidence type="ECO:0000256" key="3">
    <source>
        <dbReference type="ARBA" id="ARBA00009413"/>
    </source>
</evidence>
<organism evidence="13 14">
    <name type="scientific">Stylophora pistillata</name>
    <name type="common">Smooth cauliflower coral</name>
    <dbReference type="NCBI Taxonomy" id="50429"/>
    <lineage>
        <taxon>Eukaryota</taxon>
        <taxon>Metazoa</taxon>
        <taxon>Cnidaria</taxon>
        <taxon>Anthozoa</taxon>
        <taxon>Hexacorallia</taxon>
        <taxon>Scleractinia</taxon>
        <taxon>Astrocoeniina</taxon>
        <taxon>Pocilloporidae</taxon>
        <taxon>Stylophora</taxon>
    </lineage>
</organism>
<dbReference type="GO" id="GO:0008270">
    <property type="term" value="F:zinc ion binding"/>
    <property type="evidence" value="ECO:0007669"/>
    <property type="project" value="UniProtKB-KW"/>
</dbReference>
<evidence type="ECO:0000259" key="12">
    <source>
        <dbReference type="PROSITE" id="PS51154"/>
    </source>
</evidence>
<comment type="similarity">
    <text evidence="3 9">Belongs to the Deltex family.</text>
</comment>
<evidence type="ECO:0000313" key="14">
    <source>
        <dbReference type="Proteomes" id="UP000225706"/>
    </source>
</evidence>
<dbReference type="InterPro" id="IPR002589">
    <property type="entry name" value="Macro_dom"/>
</dbReference>
<comment type="caution">
    <text evidence="13">The sequence shown here is derived from an EMBL/GenBank/DDBJ whole genome shotgun (WGS) entry which is preliminary data.</text>
</comment>
<sequence>MEEKLSHCKSSSGTLFSLVDGDIHIDPIQANRSISVTGIPEGTKAADLVIHFQRNKNGGGDVDGIITNKQGSAVITFEKAEVVKSVLEKTQTFDGIVLDVQPYVTVPMVDEEVFELVSAEICLATVEFLTRQQTKAVLKEIANKTGIKWLEDSATFLMSGSLKQVEMSRGYLQQAISQFGGIAEYNEMKRKFSKPQNSRSAEVVREDAEGEVERTNAVMKANNTKKKDPCDEETDATQTDHMAPVTPTKSHDFEVNSKLIKVFVKAHEAELNDIEVEYHVEVPREAKEGKITLKPRSGCTGEEYEKACDLFIDLYQQMTQVMKMERFSLKDERKVTTARKKIHEMGKNFPVLVEVCKDKKHWEVFGRQHDLEEAMEYLHKEEVEIEMESEKRKLGGDSRNDGQKGKEANPSEFARVTRSKDLLEAHIGRVRVSVSRGDLTTEKVDAIVNASNEFLQHDGGLAKAILDKGGKIISQESNKIIKKRRSLKEGQAVSTKSGNLPCKLVVHAVGPEYRRIGMSHSKEVLRRACFNSLRIAQEEKSTSIALPAIGSGTHGMPKDACAEVMFDAVDEFIRQGDPKKKTITDIRFVNIDDASFQAFRKEFISRYGHNGDDGRGSFLWSPTGAEGADPSLQPSRRNRGRNKDKSSEASGTSSSPRDVSGNRNFETNSHHPLDAAATGGSSLPNISYSGAVKKSADANSDERKMGFTLPPGENKTPANDKGEDPCPICLDTLTKPRKLKCRHTFCAECLKKALDASNKCPVCQEPQGVLQGNQPPGEMRHRTERYSVPGYEGDGTIVVDYDFPPGIQGKNHPHPGQRFGGTTRQAYLPDTREGREVLQLLRRAFDARLVFTVGTSNTTGCSNQITWNGIHHKTSMGGGPYGFGYPDSDYMSRVKEELAAKGIR</sequence>
<dbReference type="SMART" id="SM00184">
    <property type="entry name" value="RING"/>
    <property type="match status" value="1"/>
</dbReference>
<keyword evidence="4 9" id="KW-0808">Transferase</keyword>
<feature type="compositionally biased region" description="Basic and acidic residues" evidence="10">
    <location>
        <begin position="388"/>
        <end position="409"/>
    </location>
</feature>
<keyword evidence="9" id="KW-0963">Cytoplasm</keyword>
<dbReference type="GO" id="GO:0016567">
    <property type="term" value="P:protein ubiquitination"/>
    <property type="evidence" value="ECO:0007669"/>
    <property type="project" value="UniProtKB-UniRule"/>
</dbReference>
<accession>A0A2B4R8I6</accession>
<dbReference type="Pfam" id="PF13923">
    <property type="entry name" value="zf-C3HC4_2"/>
    <property type="match status" value="1"/>
</dbReference>
<keyword evidence="5 9" id="KW-0479">Metal-binding</keyword>
<dbReference type="CDD" id="cd02907">
    <property type="entry name" value="Macro_Af1521_BAL-like"/>
    <property type="match status" value="1"/>
</dbReference>
<feature type="region of interest" description="Disordered" evidence="10">
    <location>
        <begin position="223"/>
        <end position="249"/>
    </location>
</feature>
<evidence type="ECO:0000256" key="4">
    <source>
        <dbReference type="ARBA" id="ARBA00022679"/>
    </source>
</evidence>
<dbReference type="Pfam" id="PF23085">
    <property type="entry name" value="RRM_PARP14_3"/>
    <property type="match status" value="1"/>
</dbReference>
<dbReference type="Gene3D" id="3.30.390.130">
    <property type="match status" value="1"/>
</dbReference>
<dbReference type="InterPro" id="IPR017907">
    <property type="entry name" value="Znf_RING_CS"/>
</dbReference>
<evidence type="ECO:0000259" key="11">
    <source>
        <dbReference type="PROSITE" id="PS50089"/>
    </source>
</evidence>
<dbReference type="InterPro" id="IPR013083">
    <property type="entry name" value="Znf_RING/FYVE/PHD"/>
</dbReference>
<dbReference type="Pfam" id="PF01661">
    <property type="entry name" value="Macro"/>
    <property type="match status" value="1"/>
</dbReference>
<dbReference type="UniPathway" id="UPA00143"/>
<dbReference type="Gene3D" id="3.30.40.10">
    <property type="entry name" value="Zinc/RING finger domain, C3HC4 (zinc finger)"/>
    <property type="match status" value="1"/>
</dbReference>
<dbReference type="InterPro" id="IPR039398">
    <property type="entry name" value="Deltex_fam"/>
</dbReference>
<comment type="pathway">
    <text evidence="2 9">Protein modification; protein ubiquitination.</text>
</comment>
<evidence type="ECO:0000256" key="5">
    <source>
        <dbReference type="ARBA" id="ARBA00022723"/>
    </source>
</evidence>
<comment type="subcellular location">
    <subcellularLocation>
        <location evidence="9">Cytoplasm</location>
    </subcellularLocation>
</comment>
<name>A0A2B4R8I6_STYPI</name>
<dbReference type="Gene3D" id="3.40.220.10">
    <property type="entry name" value="Leucine Aminopeptidase, subunit E, domain 1"/>
    <property type="match status" value="1"/>
</dbReference>
<dbReference type="InterPro" id="IPR001841">
    <property type="entry name" value="Znf_RING"/>
</dbReference>
<evidence type="ECO:0000256" key="7">
    <source>
        <dbReference type="ARBA" id="ARBA00022833"/>
    </source>
</evidence>
<feature type="compositionally biased region" description="Polar residues" evidence="10">
    <location>
        <begin position="648"/>
        <end position="667"/>
    </location>
</feature>
<dbReference type="SMART" id="SM00506">
    <property type="entry name" value="A1pp"/>
    <property type="match status" value="1"/>
</dbReference>
<comment type="catalytic activity">
    <reaction evidence="1 9">
        <text>S-ubiquitinyl-[E2 ubiquitin-conjugating enzyme]-L-cysteine + [acceptor protein]-L-lysine = [E2 ubiquitin-conjugating enzyme]-L-cysteine + N(6)-ubiquitinyl-[acceptor protein]-L-lysine.</text>
        <dbReference type="EC" id="2.3.2.27"/>
    </reaction>
</comment>
<keyword evidence="6 8" id="KW-0863">Zinc-finger</keyword>